<dbReference type="RefSeq" id="WP_165352490.1">
    <property type="nucleotide sequence ID" value="NZ_JUIV01000022.1"/>
</dbReference>
<comment type="caution">
    <text evidence="1">The sequence shown here is derived from an EMBL/GenBank/DDBJ whole genome shotgun (WGS) entry which is preliminary data.</text>
</comment>
<dbReference type="AlphaFoldDB" id="A0A444VT84"/>
<dbReference type="EMBL" id="JUIV01000022">
    <property type="protein sequence ID" value="RYJ36849.1"/>
    <property type="molecule type" value="Genomic_DNA"/>
</dbReference>
<proteinExistence type="predicted"/>
<gene>
    <name evidence="1" type="ORF">NU08_4110</name>
</gene>
<reference evidence="1 2" key="1">
    <citation type="submission" date="2014-12" db="EMBL/GenBank/DDBJ databases">
        <title>Genome sequence of Flavobacterium anhuiense RCM74.</title>
        <authorList>
            <person name="Kim J.F."/>
            <person name="Song J.Y."/>
            <person name="Kwak M.-J."/>
            <person name="Lee S.-W."/>
        </authorList>
    </citation>
    <scope>NUCLEOTIDE SEQUENCE [LARGE SCALE GENOMIC DNA]</scope>
    <source>
        <strain evidence="1 2">RCM74</strain>
    </source>
</reference>
<organism evidence="1 2">
    <name type="scientific">Flavobacterium anhuiense</name>
    <dbReference type="NCBI Taxonomy" id="459526"/>
    <lineage>
        <taxon>Bacteria</taxon>
        <taxon>Pseudomonadati</taxon>
        <taxon>Bacteroidota</taxon>
        <taxon>Flavobacteriia</taxon>
        <taxon>Flavobacteriales</taxon>
        <taxon>Flavobacteriaceae</taxon>
        <taxon>Flavobacterium</taxon>
    </lineage>
</organism>
<sequence>MRFKFKYVLTVLLLVNVHSSWGQKEVLNQFWNEYAFTHNISENWVAEVDAGLTSSGVPDENNIFYGLTQFSARAWIHYYPGDRWKLSFFYAYYYNKNVPELNQNQAPEFRFALQATYNLARHGRININLRARFEDRNIENEAGIFEAVERFRFQGRAVYPINRPKIKEKTVYGFLSDEVYFKTKSEISGSEFFDRNRATIGLGYKASKKFQIEISYANEYLPRMATDKVYNALQLNLTFENIFSDISKTVVRKEKAVDDGAPSGGGG</sequence>
<protein>
    <submittedName>
        <fullName evidence="1">DUF2490 domain containing protein</fullName>
    </submittedName>
</protein>
<evidence type="ECO:0000313" key="2">
    <source>
        <dbReference type="Proteomes" id="UP000290433"/>
    </source>
</evidence>
<evidence type="ECO:0000313" key="1">
    <source>
        <dbReference type="EMBL" id="RYJ36849.1"/>
    </source>
</evidence>
<name>A0A444VT84_9FLAO</name>
<dbReference type="Proteomes" id="UP000290433">
    <property type="component" value="Unassembled WGS sequence"/>
</dbReference>
<accession>A0A444VT84</accession>
<dbReference type="Pfam" id="PF10677">
    <property type="entry name" value="DUF2490"/>
    <property type="match status" value="1"/>
</dbReference>
<dbReference type="InterPro" id="IPR019619">
    <property type="entry name" value="DUF2490"/>
</dbReference>